<dbReference type="Pfam" id="PF03330">
    <property type="entry name" value="DPBB_1"/>
    <property type="match status" value="1"/>
</dbReference>
<dbReference type="InterPro" id="IPR036908">
    <property type="entry name" value="RlpA-like_sf"/>
</dbReference>
<dbReference type="SUPFAM" id="SSF50685">
    <property type="entry name" value="Barwin-like endoglucanases"/>
    <property type="match status" value="1"/>
</dbReference>
<dbReference type="InterPro" id="IPR009009">
    <property type="entry name" value="RlpA-like_DPBB"/>
</dbReference>
<organism evidence="4 5">
    <name type="scientific">Absidia repens</name>
    <dbReference type="NCBI Taxonomy" id="90262"/>
    <lineage>
        <taxon>Eukaryota</taxon>
        <taxon>Fungi</taxon>
        <taxon>Fungi incertae sedis</taxon>
        <taxon>Mucoromycota</taxon>
        <taxon>Mucoromycotina</taxon>
        <taxon>Mucoromycetes</taxon>
        <taxon>Mucorales</taxon>
        <taxon>Cunninghamellaceae</taxon>
        <taxon>Absidia</taxon>
    </lineage>
</organism>
<feature type="region of interest" description="Disordered" evidence="2">
    <location>
        <begin position="1"/>
        <end position="21"/>
    </location>
</feature>
<dbReference type="PANTHER" id="PTHR31836:SF28">
    <property type="entry name" value="SRCR DOMAIN-CONTAINING PROTEIN-RELATED"/>
    <property type="match status" value="1"/>
</dbReference>
<dbReference type="CDD" id="cd22191">
    <property type="entry name" value="DPBB_RlpA_EXP_N-like"/>
    <property type="match status" value="1"/>
</dbReference>
<dbReference type="EMBL" id="MCGE01000002">
    <property type="protein sequence ID" value="ORZ24025.1"/>
    <property type="molecule type" value="Genomic_DNA"/>
</dbReference>
<dbReference type="InterPro" id="IPR051477">
    <property type="entry name" value="Expansin_CellWall"/>
</dbReference>
<accession>A0A1X2IXI4</accession>
<proteinExistence type="predicted"/>
<evidence type="ECO:0000259" key="3">
    <source>
        <dbReference type="Pfam" id="PF03330"/>
    </source>
</evidence>
<gene>
    <name evidence="4" type="ORF">BCR42DRAFT_299573</name>
</gene>
<name>A0A1X2IXI4_9FUNG</name>
<keyword evidence="5" id="KW-1185">Reference proteome</keyword>
<comment type="caution">
    <text evidence="4">The sequence shown here is derived from an EMBL/GenBank/DDBJ whole genome shotgun (WGS) entry which is preliminary data.</text>
</comment>
<dbReference type="OrthoDB" id="623670at2759"/>
<dbReference type="PANTHER" id="PTHR31836">
    <property type="match status" value="1"/>
</dbReference>
<feature type="domain" description="RlpA-like protein double-psi beta-barrel" evidence="3">
    <location>
        <begin position="48"/>
        <end position="96"/>
    </location>
</feature>
<dbReference type="STRING" id="90262.A0A1X2IXI4"/>
<dbReference type="Gene3D" id="2.40.40.10">
    <property type="entry name" value="RlpA-like domain"/>
    <property type="match status" value="1"/>
</dbReference>
<feature type="non-terminal residue" evidence="4">
    <location>
        <position position="1"/>
    </location>
</feature>
<dbReference type="Proteomes" id="UP000193560">
    <property type="component" value="Unassembled WGS sequence"/>
</dbReference>
<evidence type="ECO:0000256" key="2">
    <source>
        <dbReference type="SAM" id="MobiDB-lite"/>
    </source>
</evidence>
<keyword evidence="1" id="KW-0732">Signal</keyword>
<reference evidence="4 5" key="1">
    <citation type="submission" date="2016-07" db="EMBL/GenBank/DDBJ databases">
        <title>Pervasive Adenine N6-methylation of Active Genes in Fungi.</title>
        <authorList>
            <consortium name="DOE Joint Genome Institute"/>
            <person name="Mondo S.J."/>
            <person name="Dannebaum R.O."/>
            <person name="Kuo R.C."/>
            <person name="Labutti K."/>
            <person name="Haridas S."/>
            <person name="Kuo A."/>
            <person name="Salamov A."/>
            <person name="Ahrendt S.R."/>
            <person name="Lipzen A."/>
            <person name="Sullivan W."/>
            <person name="Andreopoulos W.B."/>
            <person name="Clum A."/>
            <person name="Lindquist E."/>
            <person name="Daum C."/>
            <person name="Ramamoorthy G.K."/>
            <person name="Gryganskyi A."/>
            <person name="Culley D."/>
            <person name="Magnuson J.K."/>
            <person name="James T.Y."/>
            <person name="O'Malley M.A."/>
            <person name="Stajich J.E."/>
            <person name="Spatafora J.W."/>
            <person name="Visel A."/>
            <person name="Grigoriev I.V."/>
        </authorList>
    </citation>
    <scope>NUCLEOTIDE SEQUENCE [LARGE SCALE GENOMIC DNA]</scope>
    <source>
        <strain evidence="4 5">NRRL 1336</strain>
    </source>
</reference>
<sequence>GKATFFDPKEEGGDTGACGPHEDNHSDIVALNLPQYGSANKISEWCFKEVEIHYKGKMTKATITDACPGCQEKSLDLTPSVFQKLASSEEGVIDIDWCVI</sequence>
<evidence type="ECO:0000313" key="4">
    <source>
        <dbReference type="EMBL" id="ORZ24025.1"/>
    </source>
</evidence>
<dbReference type="AlphaFoldDB" id="A0A1X2IXI4"/>
<evidence type="ECO:0000313" key="5">
    <source>
        <dbReference type="Proteomes" id="UP000193560"/>
    </source>
</evidence>
<protein>
    <submittedName>
        <fullName evidence="4">RlpA-like double-psi beta-barrel-protein domain-containing protein-containing protein</fullName>
    </submittedName>
</protein>
<feature type="non-terminal residue" evidence="4">
    <location>
        <position position="100"/>
    </location>
</feature>
<evidence type="ECO:0000256" key="1">
    <source>
        <dbReference type="ARBA" id="ARBA00022729"/>
    </source>
</evidence>